<keyword evidence="3" id="KW-1185">Reference proteome</keyword>
<feature type="transmembrane region" description="Helical" evidence="1">
    <location>
        <begin position="45"/>
        <end position="71"/>
    </location>
</feature>
<keyword evidence="1" id="KW-1133">Transmembrane helix</keyword>
<keyword evidence="1" id="KW-0812">Transmembrane</keyword>
<dbReference type="AlphaFoldDB" id="A0A8H4TWT5"/>
<organism evidence="2 3">
    <name type="scientific">Fusarium sarcochroum</name>
    <dbReference type="NCBI Taxonomy" id="1208366"/>
    <lineage>
        <taxon>Eukaryota</taxon>
        <taxon>Fungi</taxon>
        <taxon>Dikarya</taxon>
        <taxon>Ascomycota</taxon>
        <taxon>Pezizomycotina</taxon>
        <taxon>Sordariomycetes</taxon>
        <taxon>Hypocreomycetidae</taxon>
        <taxon>Hypocreales</taxon>
        <taxon>Nectriaceae</taxon>
        <taxon>Fusarium</taxon>
        <taxon>Fusarium lateritium species complex</taxon>
    </lineage>
</organism>
<name>A0A8H4TWT5_9HYPO</name>
<protein>
    <submittedName>
        <fullName evidence="2">Uncharacterized protein</fullName>
    </submittedName>
</protein>
<reference evidence="2" key="2">
    <citation type="submission" date="2020-05" db="EMBL/GenBank/DDBJ databases">
        <authorList>
            <person name="Kim H.-S."/>
            <person name="Proctor R.H."/>
            <person name="Brown D.W."/>
        </authorList>
    </citation>
    <scope>NUCLEOTIDE SEQUENCE</scope>
    <source>
        <strain evidence="2">NRRL 20472</strain>
    </source>
</reference>
<keyword evidence="1" id="KW-0472">Membrane</keyword>
<evidence type="ECO:0000313" key="2">
    <source>
        <dbReference type="EMBL" id="KAF4965444.1"/>
    </source>
</evidence>
<gene>
    <name evidence="2" type="ORF">FSARC_6746</name>
</gene>
<evidence type="ECO:0000313" key="3">
    <source>
        <dbReference type="Proteomes" id="UP000622797"/>
    </source>
</evidence>
<dbReference type="EMBL" id="JABEXW010000348">
    <property type="protein sequence ID" value="KAF4965444.1"/>
    <property type="molecule type" value="Genomic_DNA"/>
</dbReference>
<comment type="caution">
    <text evidence="2">The sequence shown here is derived from an EMBL/GenBank/DDBJ whole genome shotgun (WGS) entry which is preliminary data.</text>
</comment>
<dbReference type="Proteomes" id="UP000622797">
    <property type="component" value="Unassembled WGS sequence"/>
</dbReference>
<reference evidence="2" key="1">
    <citation type="journal article" date="2020" name="BMC Genomics">
        <title>Correction to: Identification and distribution of gene clusters required for synthesis of sphingolipid metabolism inhibitors in diverse species of the filamentous fungus Fusarium.</title>
        <authorList>
            <person name="Kim H.S."/>
            <person name="Lohmar J.M."/>
            <person name="Busman M."/>
            <person name="Brown D.W."/>
            <person name="Naumann T.A."/>
            <person name="Divon H.H."/>
            <person name="Lysoe E."/>
            <person name="Uhlig S."/>
            <person name="Proctor R.H."/>
        </authorList>
    </citation>
    <scope>NUCLEOTIDE SEQUENCE</scope>
    <source>
        <strain evidence="2">NRRL 20472</strain>
    </source>
</reference>
<sequence length="208" mass="21786">MTPHPLPTPSPNTTGTAWDVTHSSSLAEHVEAFYAGLDDELKICLWALVAALMIVAFCVSVGVFCLCQYTAWRIDGFLAKRGWCGIERTEDDIENGGHDGSSRTGYSGSYPLSNYPTGSHPSGYTAHPPMGYTSSNPPAAYTQSSSTSGNGFGLSTADYSSGRLPSRYTTRPAPFGNGSGLVTADPTSGPLSRFASLFGKGAGAKADI</sequence>
<proteinExistence type="predicted"/>
<evidence type="ECO:0000256" key="1">
    <source>
        <dbReference type="SAM" id="Phobius"/>
    </source>
</evidence>
<accession>A0A8H4TWT5</accession>